<reference evidence="2 3" key="1">
    <citation type="submission" date="2020-02" db="EMBL/GenBank/DDBJ databases">
        <authorList>
            <person name="Ma Q."/>
            <person name="Huang Y."/>
            <person name="Song X."/>
            <person name="Pei D."/>
        </authorList>
    </citation>
    <scope>NUCLEOTIDE SEQUENCE [LARGE SCALE GENOMIC DNA]</scope>
    <source>
        <strain evidence="2">Sxm20200214</strain>
        <tissue evidence="2">Leaf</tissue>
    </source>
</reference>
<feature type="compositionally biased region" description="Polar residues" evidence="1">
    <location>
        <begin position="43"/>
        <end position="67"/>
    </location>
</feature>
<feature type="compositionally biased region" description="Basic and acidic residues" evidence="1">
    <location>
        <begin position="17"/>
        <end position="37"/>
    </location>
</feature>
<evidence type="ECO:0000256" key="1">
    <source>
        <dbReference type="SAM" id="MobiDB-lite"/>
    </source>
</evidence>
<dbReference type="EMBL" id="JAAMPC010000011">
    <property type="protein sequence ID" value="KAG2280066.1"/>
    <property type="molecule type" value="Genomic_DNA"/>
</dbReference>
<comment type="caution">
    <text evidence="2">The sequence shown here is derived from an EMBL/GenBank/DDBJ whole genome shotgun (WGS) entry which is preliminary data.</text>
</comment>
<evidence type="ECO:0000313" key="2">
    <source>
        <dbReference type="EMBL" id="KAG2280066.1"/>
    </source>
</evidence>
<protein>
    <submittedName>
        <fullName evidence="2">Uncharacterized protein</fullName>
    </submittedName>
</protein>
<feature type="compositionally biased region" description="Polar residues" evidence="1">
    <location>
        <begin position="1"/>
        <end position="10"/>
    </location>
</feature>
<sequence length="84" mass="9760">MQIERVNSPTPRRRDRGARGRVDIHFQRPDLTPDRKPLPPSPSKETSQHNRPPSFSETPSQNHQNRTAVVRTWSIRNGNRERGL</sequence>
<dbReference type="Proteomes" id="UP000886595">
    <property type="component" value="Unassembled WGS sequence"/>
</dbReference>
<evidence type="ECO:0000313" key="3">
    <source>
        <dbReference type="Proteomes" id="UP000886595"/>
    </source>
</evidence>
<name>A0A8X7UJP2_BRACI</name>
<organism evidence="2 3">
    <name type="scientific">Brassica carinata</name>
    <name type="common">Ethiopian mustard</name>
    <name type="synonym">Abyssinian cabbage</name>
    <dbReference type="NCBI Taxonomy" id="52824"/>
    <lineage>
        <taxon>Eukaryota</taxon>
        <taxon>Viridiplantae</taxon>
        <taxon>Streptophyta</taxon>
        <taxon>Embryophyta</taxon>
        <taxon>Tracheophyta</taxon>
        <taxon>Spermatophyta</taxon>
        <taxon>Magnoliopsida</taxon>
        <taxon>eudicotyledons</taxon>
        <taxon>Gunneridae</taxon>
        <taxon>Pentapetalae</taxon>
        <taxon>rosids</taxon>
        <taxon>malvids</taxon>
        <taxon>Brassicales</taxon>
        <taxon>Brassicaceae</taxon>
        <taxon>Brassiceae</taxon>
        <taxon>Brassica</taxon>
    </lineage>
</organism>
<gene>
    <name evidence="2" type="ORF">Bca52824_051286</name>
</gene>
<feature type="region of interest" description="Disordered" evidence="1">
    <location>
        <begin position="1"/>
        <end position="84"/>
    </location>
</feature>
<accession>A0A8X7UJP2</accession>
<dbReference type="AlphaFoldDB" id="A0A8X7UJP2"/>
<proteinExistence type="predicted"/>
<keyword evidence="3" id="KW-1185">Reference proteome</keyword>